<evidence type="ECO:0000256" key="2">
    <source>
        <dbReference type="SAM" id="SignalP"/>
    </source>
</evidence>
<accession>A0A5D0U9V9</accession>
<evidence type="ECO:0000259" key="3">
    <source>
        <dbReference type="Pfam" id="PF03713"/>
    </source>
</evidence>
<protein>
    <submittedName>
        <fullName evidence="4">DUF305 domain-containing protein</fullName>
    </submittedName>
</protein>
<dbReference type="InterPro" id="IPR005183">
    <property type="entry name" value="DUF305_CopM-like"/>
</dbReference>
<proteinExistence type="predicted"/>
<feature type="domain" description="DUF305" evidence="3">
    <location>
        <begin position="60"/>
        <end position="205"/>
    </location>
</feature>
<feature type="chain" id="PRO_5022923734" evidence="2">
    <location>
        <begin position="22"/>
        <end position="207"/>
    </location>
</feature>
<keyword evidence="2" id="KW-0732">Signal</keyword>
<dbReference type="InterPro" id="IPR012347">
    <property type="entry name" value="Ferritin-like"/>
</dbReference>
<comment type="caution">
    <text evidence="4">The sequence shown here is derived from an EMBL/GenBank/DDBJ whole genome shotgun (WGS) entry which is preliminary data.</text>
</comment>
<dbReference type="EMBL" id="VSFF01000006">
    <property type="protein sequence ID" value="TYC14570.1"/>
    <property type="molecule type" value="Genomic_DNA"/>
</dbReference>
<organism evidence="4 5">
    <name type="scientific">Actinomadura syzygii</name>
    <dbReference type="NCBI Taxonomy" id="1427538"/>
    <lineage>
        <taxon>Bacteria</taxon>
        <taxon>Bacillati</taxon>
        <taxon>Actinomycetota</taxon>
        <taxon>Actinomycetes</taxon>
        <taxon>Streptosporangiales</taxon>
        <taxon>Thermomonosporaceae</taxon>
        <taxon>Actinomadura</taxon>
    </lineage>
</organism>
<name>A0A5D0U9V9_9ACTN</name>
<feature type="compositionally biased region" description="Polar residues" evidence="1">
    <location>
        <begin position="35"/>
        <end position="50"/>
    </location>
</feature>
<evidence type="ECO:0000313" key="5">
    <source>
        <dbReference type="Proteomes" id="UP000322634"/>
    </source>
</evidence>
<gene>
    <name evidence="4" type="ORF">FXF65_17145</name>
</gene>
<dbReference type="PANTHER" id="PTHR36933">
    <property type="entry name" value="SLL0788 PROTEIN"/>
    <property type="match status" value="1"/>
</dbReference>
<evidence type="ECO:0000313" key="4">
    <source>
        <dbReference type="EMBL" id="TYC14570.1"/>
    </source>
</evidence>
<dbReference type="PANTHER" id="PTHR36933:SF1">
    <property type="entry name" value="SLL0788 PROTEIN"/>
    <property type="match status" value="1"/>
</dbReference>
<keyword evidence="5" id="KW-1185">Reference proteome</keyword>
<dbReference type="Pfam" id="PF03713">
    <property type="entry name" value="DUF305"/>
    <property type="match status" value="1"/>
</dbReference>
<dbReference type="RefSeq" id="WP_148350960.1">
    <property type="nucleotide sequence ID" value="NZ_JBHSBF010000036.1"/>
</dbReference>
<dbReference type="AlphaFoldDB" id="A0A5D0U9V9"/>
<dbReference type="OrthoDB" id="26872at2"/>
<evidence type="ECO:0000256" key="1">
    <source>
        <dbReference type="SAM" id="MobiDB-lite"/>
    </source>
</evidence>
<dbReference type="PROSITE" id="PS51257">
    <property type="entry name" value="PROKAR_LIPOPROTEIN"/>
    <property type="match status" value="1"/>
</dbReference>
<feature type="region of interest" description="Disordered" evidence="1">
    <location>
        <begin position="21"/>
        <end position="56"/>
    </location>
</feature>
<dbReference type="Proteomes" id="UP000322634">
    <property type="component" value="Unassembled WGS sequence"/>
</dbReference>
<feature type="signal peptide" evidence="2">
    <location>
        <begin position="1"/>
        <end position="21"/>
    </location>
</feature>
<reference evidence="4 5" key="1">
    <citation type="submission" date="2019-08" db="EMBL/GenBank/DDBJ databases">
        <title>Actinomadura sp. nov. CYP1-5 isolated from mountain soil.</title>
        <authorList>
            <person name="Songsumanus A."/>
            <person name="Kuncharoen N."/>
            <person name="Kudo T."/>
            <person name="Yuki M."/>
            <person name="Igarashi Y."/>
            <person name="Tanasupawat S."/>
        </authorList>
    </citation>
    <scope>NUCLEOTIDE SEQUENCE [LARGE SCALE GENOMIC DNA]</scope>
    <source>
        <strain evidence="4 5">GKU157</strain>
    </source>
</reference>
<sequence length="207" mass="21896">MKRVFALAVVPVLAVTLTACGDDGSGSMPEHSMRAGSSSSAGTQPGTRPETQPGAHNDQDVMFAQMMIPHHRQAIEMADLAASRASSPEVGTLAAAIKKAQDPEITQLTGWLTSWGVAVPSSGMGSMHHGGMDGMMSAKDMKDLEAAKGRAFDTSFLEMMIKHHQGAVEMAKAEQASGRFPAAKRMAGDIVSSQSAEIEKMRSLLKR</sequence>
<dbReference type="Gene3D" id="1.20.1260.10">
    <property type="match status" value="1"/>
</dbReference>